<organism evidence="2 3">
    <name type="scientific">Caenorhabditis japonica</name>
    <dbReference type="NCBI Taxonomy" id="281687"/>
    <lineage>
        <taxon>Eukaryota</taxon>
        <taxon>Metazoa</taxon>
        <taxon>Ecdysozoa</taxon>
        <taxon>Nematoda</taxon>
        <taxon>Chromadorea</taxon>
        <taxon>Rhabditida</taxon>
        <taxon>Rhabditina</taxon>
        <taxon>Rhabditomorpha</taxon>
        <taxon>Rhabditoidea</taxon>
        <taxon>Rhabditidae</taxon>
        <taxon>Peloderinae</taxon>
        <taxon>Caenorhabditis</taxon>
    </lineage>
</organism>
<proteinExistence type="predicted"/>
<reference evidence="2" key="2">
    <citation type="submission" date="2022-06" db="UniProtKB">
        <authorList>
            <consortium name="EnsemblMetazoa"/>
        </authorList>
    </citation>
    <scope>IDENTIFICATION</scope>
    <source>
        <strain evidence="2">DF5081</strain>
    </source>
</reference>
<sequence length="64" mass="7196">PNRACRTNRTKRTKRTNRTVRGRTGRTGRTADEADGRRTDGRTDGPDGRKLVRMEALAQVDGKQ</sequence>
<protein>
    <submittedName>
        <fullName evidence="2">Uncharacterized protein</fullName>
    </submittedName>
</protein>
<evidence type="ECO:0000313" key="2">
    <source>
        <dbReference type="EnsemblMetazoa" id="CJA26076.1"/>
    </source>
</evidence>
<keyword evidence="3" id="KW-1185">Reference proteome</keyword>
<evidence type="ECO:0000256" key="1">
    <source>
        <dbReference type="SAM" id="MobiDB-lite"/>
    </source>
</evidence>
<dbReference type="EnsemblMetazoa" id="CJA26076.1">
    <property type="protein sequence ID" value="CJA26076.1"/>
    <property type="gene ID" value="WBGene00181648"/>
</dbReference>
<feature type="region of interest" description="Disordered" evidence="1">
    <location>
        <begin position="1"/>
        <end position="50"/>
    </location>
</feature>
<feature type="compositionally biased region" description="Basic and acidic residues" evidence="1">
    <location>
        <begin position="29"/>
        <end position="50"/>
    </location>
</feature>
<name>A0A8R1E6T9_CAEJA</name>
<evidence type="ECO:0000313" key="3">
    <source>
        <dbReference type="Proteomes" id="UP000005237"/>
    </source>
</evidence>
<dbReference type="Proteomes" id="UP000005237">
    <property type="component" value="Unassembled WGS sequence"/>
</dbReference>
<feature type="compositionally biased region" description="Basic residues" evidence="1">
    <location>
        <begin position="1"/>
        <end position="26"/>
    </location>
</feature>
<dbReference type="AlphaFoldDB" id="A0A8R1E6T9"/>
<accession>A0A8R1E6T9</accession>
<reference evidence="3" key="1">
    <citation type="submission" date="2010-08" db="EMBL/GenBank/DDBJ databases">
        <authorList>
            <consortium name="Caenorhabditis japonica Sequencing Consortium"/>
            <person name="Wilson R.K."/>
        </authorList>
    </citation>
    <scope>NUCLEOTIDE SEQUENCE [LARGE SCALE GENOMIC DNA]</scope>
    <source>
        <strain evidence="3">DF5081</strain>
    </source>
</reference>